<accession>A0AAX3EG49</accession>
<evidence type="ECO:0000313" key="1">
    <source>
        <dbReference type="EMBL" id="UYV96856.1"/>
    </source>
</evidence>
<reference evidence="1" key="1">
    <citation type="submission" date="2022-07" db="EMBL/GenBank/DDBJ databases">
        <authorList>
            <person name="Wu T."/>
        </authorList>
    </citation>
    <scope>NUCLEOTIDE SEQUENCE</scope>
    <source>
        <strain evidence="1">SD-1</strain>
    </source>
</reference>
<proteinExistence type="predicted"/>
<dbReference type="RefSeq" id="WP_264398715.1">
    <property type="nucleotide sequence ID" value="NZ_CP101180.1"/>
</dbReference>
<sequence length="159" mass="17679">MITGQVGLVRKSRHPVSRIIEWVTRCDTSHVIIATSEVQCISAEPGGTRRRLISDYPHVTWSQYVLTDRQAHLIAGIAEYSIGVRYDYLACAAHALAAITRTDTPPRIQQWLANRGPTTCSALAQTAITAAGLQAPRPWLPTPKDWALFYETKGWNHTT</sequence>
<name>A0AAX3EG49_PAEUR</name>
<protein>
    <recommendedName>
        <fullName evidence="3">AbiEi antitoxin C-terminal domain-containing protein</fullName>
    </recommendedName>
</protein>
<keyword evidence="2" id="KW-1185">Reference proteome</keyword>
<organism evidence="1 2">
    <name type="scientific">Paenarthrobacter ureafaciens</name>
    <dbReference type="NCBI Taxonomy" id="37931"/>
    <lineage>
        <taxon>Bacteria</taxon>
        <taxon>Bacillati</taxon>
        <taxon>Actinomycetota</taxon>
        <taxon>Actinomycetes</taxon>
        <taxon>Micrococcales</taxon>
        <taxon>Micrococcaceae</taxon>
        <taxon>Paenarthrobacter</taxon>
    </lineage>
</organism>
<dbReference type="Proteomes" id="UP001163293">
    <property type="component" value="Chromosome"/>
</dbReference>
<evidence type="ECO:0000313" key="2">
    <source>
        <dbReference type="Proteomes" id="UP001163293"/>
    </source>
</evidence>
<dbReference type="EMBL" id="CP101185">
    <property type="protein sequence ID" value="UYV96856.1"/>
    <property type="molecule type" value="Genomic_DNA"/>
</dbReference>
<dbReference type="AlphaFoldDB" id="A0AAX3EG49"/>
<dbReference type="Gene3D" id="3.90.1720.10">
    <property type="entry name" value="endopeptidase domain like (from Nostoc punctiforme)"/>
    <property type="match status" value="1"/>
</dbReference>
<evidence type="ECO:0008006" key="3">
    <source>
        <dbReference type="Google" id="ProtNLM"/>
    </source>
</evidence>
<dbReference type="InterPro" id="IPR038765">
    <property type="entry name" value="Papain-like_cys_pep_sf"/>
</dbReference>
<gene>
    <name evidence="1" type="ORF">NL394_17670</name>
</gene>
<dbReference type="SUPFAM" id="SSF54001">
    <property type="entry name" value="Cysteine proteinases"/>
    <property type="match status" value="1"/>
</dbReference>